<evidence type="ECO:0000256" key="1">
    <source>
        <dbReference type="SAM" id="MobiDB-lite"/>
    </source>
</evidence>
<evidence type="ECO:0000313" key="4">
    <source>
        <dbReference type="Proteomes" id="UP000465361"/>
    </source>
</evidence>
<protein>
    <submittedName>
        <fullName evidence="3">Uncharacterized protein</fullName>
    </submittedName>
</protein>
<dbReference type="EMBL" id="BLKW01000003">
    <property type="protein sequence ID" value="GFG74705.1"/>
    <property type="molecule type" value="Genomic_DNA"/>
</dbReference>
<dbReference type="AlphaFoldDB" id="A0A7I9XY58"/>
<feature type="compositionally biased region" description="Basic and acidic residues" evidence="1">
    <location>
        <begin position="99"/>
        <end position="108"/>
    </location>
</feature>
<feature type="compositionally biased region" description="Polar residues" evidence="1">
    <location>
        <begin position="16"/>
        <end position="26"/>
    </location>
</feature>
<gene>
    <name evidence="2" type="ORF">MBOT_20700</name>
    <name evidence="3" type="ORF">MBOT_20990</name>
</gene>
<accession>A0A7I9XY58</accession>
<keyword evidence="4" id="KW-1185">Reference proteome</keyword>
<sequence>MATTPEKMFDHPPTPATRTWVTNFSPRSKKHGGDGPVRVRRQTLAGVAGRGDRAATLRALRDKLAAEIDGCESSRDVAALSARLMDVLAQIDAVEKPRISKRDELARKRAERQRKAAAGRPDAADSGGTASGDKRGG</sequence>
<dbReference type="EMBL" id="BLKW01000004">
    <property type="protein sequence ID" value="GFG74734.1"/>
    <property type="molecule type" value="Genomic_DNA"/>
</dbReference>
<name>A0A7I9XY58_9MYCO</name>
<feature type="region of interest" description="Disordered" evidence="1">
    <location>
        <begin position="99"/>
        <end position="137"/>
    </location>
</feature>
<evidence type="ECO:0000313" key="3">
    <source>
        <dbReference type="EMBL" id="GFG74734.1"/>
    </source>
</evidence>
<dbReference type="Proteomes" id="UP000465361">
    <property type="component" value="Unassembled WGS sequence"/>
</dbReference>
<dbReference type="RefSeq" id="WP_246216726.1">
    <property type="nucleotide sequence ID" value="NZ_BLKW01000003.1"/>
</dbReference>
<reference evidence="3" key="2">
    <citation type="submission" date="2020-02" db="EMBL/GenBank/DDBJ databases">
        <authorList>
            <person name="Matsumoto Y."/>
            <person name="Motooka D."/>
            <person name="Nakamura S."/>
        </authorList>
    </citation>
    <scope>NUCLEOTIDE SEQUENCE</scope>
    <source>
        <strain evidence="3">JCM 17322</strain>
    </source>
</reference>
<evidence type="ECO:0000313" key="2">
    <source>
        <dbReference type="EMBL" id="GFG74705.1"/>
    </source>
</evidence>
<reference evidence="3 4" key="1">
    <citation type="journal article" date="2019" name="Emerg. Microbes Infect.">
        <title>Comprehensive subspecies identification of 175 nontuberculous mycobacteria species based on 7547 genomic profiles.</title>
        <authorList>
            <person name="Matsumoto Y."/>
            <person name="Kinjo T."/>
            <person name="Motooka D."/>
            <person name="Nabeya D."/>
            <person name="Jung N."/>
            <person name="Uechi K."/>
            <person name="Horii T."/>
            <person name="Iida T."/>
            <person name="Fujita J."/>
            <person name="Nakamura S."/>
        </authorList>
    </citation>
    <scope>NUCLEOTIDE SEQUENCE [LARGE SCALE GENOMIC DNA]</scope>
    <source>
        <strain evidence="3 4">JCM 17322</strain>
    </source>
</reference>
<comment type="caution">
    <text evidence="3">The sequence shown here is derived from an EMBL/GenBank/DDBJ whole genome shotgun (WGS) entry which is preliminary data.</text>
</comment>
<organism evidence="3 4">
    <name type="scientific">Mycobacterium botniense</name>
    <dbReference type="NCBI Taxonomy" id="84962"/>
    <lineage>
        <taxon>Bacteria</taxon>
        <taxon>Bacillati</taxon>
        <taxon>Actinomycetota</taxon>
        <taxon>Actinomycetes</taxon>
        <taxon>Mycobacteriales</taxon>
        <taxon>Mycobacteriaceae</taxon>
        <taxon>Mycobacterium</taxon>
    </lineage>
</organism>
<proteinExistence type="predicted"/>
<feature type="region of interest" description="Disordered" evidence="1">
    <location>
        <begin position="1"/>
        <end position="51"/>
    </location>
</feature>